<dbReference type="SUPFAM" id="SSF116846">
    <property type="entry name" value="MIT domain"/>
    <property type="match status" value="1"/>
</dbReference>
<proteinExistence type="predicted"/>
<dbReference type="InterPro" id="IPR036181">
    <property type="entry name" value="MIT_dom_sf"/>
</dbReference>
<dbReference type="SMART" id="SM00745">
    <property type="entry name" value="MIT"/>
    <property type="match status" value="1"/>
</dbReference>
<dbReference type="InterPro" id="IPR032341">
    <property type="entry name" value="MITD1_C"/>
</dbReference>
<gene>
    <name evidence="3" type="ORF">SNE40_017269</name>
</gene>
<accession>A0AAN8PFF8</accession>
<dbReference type="Pfam" id="PF16565">
    <property type="entry name" value="MIT_C"/>
    <property type="match status" value="1"/>
</dbReference>
<dbReference type="CDD" id="cd02683">
    <property type="entry name" value="MIT_1"/>
    <property type="match status" value="1"/>
</dbReference>
<dbReference type="EMBL" id="JAZGQO010000011">
    <property type="protein sequence ID" value="KAK6173893.1"/>
    <property type="molecule type" value="Genomic_DNA"/>
</dbReference>
<dbReference type="Proteomes" id="UP001347796">
    <property type="component" value="Unassembled WGS sequence"/>
</dbReference>
<evidence type="ECO:0000256" key="1">
    <source>
        <dbReference type="SAM" id="Coils"/>
    </source>
</evidence>
<feature type="coiled-coil region" evidence="1">
    <location>
        <begin position="121"/>
        <end position="148"/>
    </location>
</feature>
<feature type="domain" description="MIT" evidence="2">
    <location>
        <begin position="71"/>
        <end position="149"/>
    </location>
</feature>
<dbReference type="Gene3D" id="1.20.58.80">
    <property type="entry name" value="Phosphotransferase system, lactose/cellobiose-type IIA subunit"/>
    <property type="match status" value="1"/>
</dbReference>
<keyword evidence="1" id="KW-0175">Coiled coil</keyword>
<dbReference type="InterPro" id="IPR007330">
    <property type="entry name" value="MIT_dom"/>
</dbReference>
<dbReference type="InterPro" id="IPR045331">
    <property type="entry name" value="MITD1_N"/>
</dbReference>
<dbReference type="Pfam" id="PF04212">
    <property type="entry name" value="MIT"/>
    <property type="match status" value="1"/>
</dbReference>
<evidence type="ECO:0000259" key="2">
    <source>
        <dbReference type="SMART" id="SM00745"/>
    </source>
</evidence>
<sequence>MQWQIHVSEIVFTFTLFILTKIETWRAGLLLNGGVLKLNFFNLIYANDYSNIIVEDFIIQCVTMSSDVNKLAGIETSAISLLRRAVELDSSKRYDEAVTCYQEGLQLLLQVLKGTKDESKKEKFRNKIQEYMARAEELKTHVQQEKEDGKYHEQIHIDSGSLGNSYEKLFSRFLDERVTCVEIEDPYIRSTHQVYNLLRFCELIVKLKCPVKEIKLLTSKEENLQAQDQQHQKLGHVKQGLQKHNIDLDIQYSSTLHDREIRLNTGWVIKIGRGLDIYKGVDKFAVGFCDFDLRPCHETTIDIFHRKNIKENK</sequence>
<name>A0AAN8PFF8_PATCE</name>
<evidence type="ECO:0000313" key="4">
    <source>
        <dbReference type="Proteomes" id="UP001347796"/>
    </source>
</evidence>
<dbReference type="Gene3D" id="3.30.870.30">
    <property type="entry name" value="MITD, C-terminal phospholipase D-like domain"/>
    <property type="match status" value="1"/>
</dbReference>
<organism evidence="3 4">
    <name type="scientific">Patella caerulea</name>
    <name type="common">Rayed Mediterranean limpet</name>
    <dbReference type="NCBI Taxonomy" id="87958"/>
    <lineage>
        <taxon>Eukaryota</taxon>
        <taxon>Metazoa</taxon>
        <taxon>Spiralia</taxon>
        <taxon>Lophotrochozoa</taxon>
        <taxon>Mollusca</taxon>
        <taxon>Gastropoda</taxon>
        <taxon>Patellogastropoda</taxon>
        <taxon>Patelloidea</taxon>
        <taxon>Patellidae</taxon>
        <taxon>Patella</taxon>
    </lineage>
</organism>
<protein>
    <recommendedName>
        <fullName evidence="2">MIT domain-containing protein</fullName>
    </recommendedName>
</protein>
<dbReference type="InterPro" id="IPR052817">
    <property type="entry name" value="MIT_domain_contain_protein1"/>
</dbReference>
<comment type="caution">
    <text evidence="3">The sequence shown here is derived from an EMBL/GenBank/DDBJ whole genome shotgun (WGS) entry which is preliminary data.</text>
</comment>
<dbReference type="CDD" id="cd02685">
    <property type="entry name" value="MIT_C"/>
    <property type="match status" value="1"/>
</dbReference>
<dbReference type="InterPro" id="IPR038113">
    <property type="entry name" value="MITD1_C_sf"/>
</dbReference>
<reference evidence="3 4" key="1">
    <citation type="submission" date="2024-01" db="EMBL/GenBank/DDBJ databases">
        <title>The genome of the rayed Mediterranean limpet Patella caerulea (Linnaeus, 1758).</title>
        <authorList>
            <person name="Anh-Thu Weber A."/>
            <person name="Halstead-Nussloch G."/>
        </authorList>
    </citation>
    <scope>NUCLEOTIDE SEQUENCE [LARGE SCALE GENOMIC DNA]</scope>
    <source>
        <strain evidence="3">AATW-2023a</strain>
        <tissue evidence="3">Whole specimen</tissue>
    </source>
</reference>
<dbReference type="PANTHER" id="PTHR21222">
    <property type="entry name" value="MIT DOMAIN-CONTAINING PROTEIN 1"/>
    <property type="match status" value="1"/>
</dbReference>
<keyword evidence="4" id="KW-1185">Reference proteome</keyword>
<dbReference type="PANTHER" id="PTHR21222:SF1">
    <property type="entry name" value="MIT DOMAIN-CONTAINING PROTEIN 1"/>
    <property type="match status" value="1"/>
</dbReference>
<dbReference type="AlphaFoldDB" id="A0AAN8PFF8"/>
<evidence type="ECO:0000313" key="3">
    <source>
        <dbReference type="EMBL" id="KAK6173893.1"/>
    </source>
</evidence>